<gene>
    <name evidence="2" type="ORF">KM031_11820</name>
</gene>
<dbReference type="Proteomes" id="UP000679352">
    <property type="component" value="Chromosome"/>
</dbReference>
<dbReference type="KEGG" id="gfu:KM031_11820"/>
<feature type="compositionally biased region" description="Acidic residues" evidence="1">
    <location>
        <begin position="42"/>
        <end position="56"/>
    </location>
</feature>
<dbReference type="AlphaFoldDB" id="A0A975S138"/>
<protein>
    <submittedName>
        <fullName evidence="2">Uncharacterized protein</fullName>
    </submittedName>
</protein>
<dbReference type="RefSeq" id="WP_215504709.1">
    <property type="nucleotide sequence ID" value="NZ_CP076361.1"/>
</dbReference>
<evidence type="ECO:0000313" key="2">
    <source>
        <dbReference type="EMBL" id="QWK89528.1"/>
    </source>
</evidence>
<accession>A0A975S138</accession>
<dbReference type="EMBL" id="CP076361">
    <property type="protein sequence ID" value="QWK89528.1"/>
    <property type="molecule type" value="Genomic_DNA"/>
</dbReference>
<proteinExistence type="predicted"/>
<feature type="compositionally biased region" description="Acidic residues" evidence="1">
    <location>
        <begin position="21"/>
        <end position="32"/>
    </location>
</feature>
<keyword evidence="3" id="KW-1185">Reference proteome</keyword>
<name>A0A975S138_9RHOB</name>
<reference evidence="2" key="1">
    <citation type="submission" date="2021-06" db="EMBL/GenBank/DDBJ databases">
        <title>Direct submission.</title>
        <authorList>
            <person name="Lee C.-S."/>
            <person name="Jin L."/>
        </authorList>
    </citation>
    <scope>NUCLEOTIDE SEQUENCE</scope>
    <source>
        <strain evidence="2">Con5</strain>
    </source>
</reference>
<organism evidence="2 3">
    <name type="scientific">Gemmobacter fulvus</name>
    <dbReference type="NCBI Taxonomy" id="2840474"/>
    <lineage>
        <taxon>Bacteria</taxon>
        <taxon>Pseudomonadati</taxon>
        <taxon>Pseudomonadota</taxon>
        <taxon>Alphaproteobacteria</taxon>
        <taxon>Rhodobacterales</taxon>
        <taxon>Paracoccaceae</taxon>
        <taxon>Gemmobacter</taxon>
    </lineage>
</organism>
<evidence type="ECO:0000313" key="3">
    <source>
        <dbReference type="Proteomes" id="UP000679352"/>
    </source>
</evidence>
<feature type="region of interest" description="Disordered" evidence="1">
    <location>
        <begin position="19"/>
        <end position="111"/>
    </location>
</feature>
<evidence type="ECO:0000256" key="1">
    <source>
        <dbReference type="SAM" id="MobiDB-lite"/>
    </source>
</evidence>
<sequence>MEILLMLIALPLALVGMSLGGDDDDRDDAPEADAERSAADDGAAEAELAEEAEADVPPDAGNWPEAEGGADMLFAEDGEVAQAEDVPPDSDWPEAGAEQGTEHDESGAEPQVVDYLQTPGEAVTIPDFRGDTDLLDLNGLSDPAAGAEDPVWQASGDGQSTEILLEGRVAVILEGVKAVDFQADWLRG</sequence>